<name>K9P344_CYAGP</name>
<gene>
    <name evidence="1" type="ordered locus">Cyagr_0165</name>
</gene>
<dbReference type="HOGENOM" id="CLU_2301148_0_0_3"/>
<sequence length="100" mass="10735">MNVTVLTGKAPHPVKLTFFDCGAIRAEVLLMVSGVSPRWEEESAGGFSLLIEVWGKQAQELSDNATPGMRLAASGRLCGNHCGIRLVADRIHLPPKPPES</sequence>
<proteinExistence type="predicted"/>
<evidence type="ECO:0008006" key="3">
    <source>
        <dbReference type="Google" id="ProtNLM"/>
    </source>
</evidence>
<dbReference type="AlphaFoldDB" id="K9P344"/>
<organism evidence="1 2">
    <name type="scientific">Cyanobium gracile (strain ATCC 27147 / PCC 6307)</name>
    <dbReference type="NCBI Taxonomy" id="292564"/>
    <lineage>
        <taxon>Bacteria</taxon>
        <taxon>Bacillati</taxon>
        <taxon>Cyanobacteriota</taxon>
        <taxon>Cyanophyceae</taxon>
        <taxon>Synechococcales</taxon>
        <taxon>Prochlorococcaceae</taxon>
        <taxon>Cyanobium</taxon>
    </lineage>
</organism>
<accession>K9P344</accession>
<dbReference type="Proteomes" id="UP000010388">
    <property type="component" value="Chromosome"/>
</dbReference>
<dbReference type="KEGG" id="cgc:Cyagr_0165"/>
<dbReference type="EMBL" id="CP003495">
    <property type="protein sequence ID" value="AFY27373.1"/>
    <property type="molecule type" value="Genomic_DNA"/>
</dbReference>
<dbReference type="RefSeq" id="WP_015107832.1">
    <property type="nucleotide sequence ID" value="NC_019675.1"/>
</dbReference>
<dbReference type="STRING" id="292564.Cyagr_0165"/>
<evidence type="ECO:0000313" key="1">
    <source>
        <dbReference type="EMBL" id="AFY27373.1"/>
    </source>
</evidence>
<dbReference type="eggNOG" id="COG0629">
    <property type="taxonomic scope" value="Bacteria"/>
</dbReference>
<evidence type="ECO:0000313" key="2">
    <source>
        <dbReference type="Proteomes" id="UP000010388"/>
    </source>
</evidence>
<protein>
    <recommendedName>
        <fullName evidence="3">Single-stranded DNA-binding protein</fullName>
    </recommendedName>
</protein>
<reference evidence="2" key="1">
    <citation type="journal article" date="2013" name="Proc. Natl. Acad. Sci. U.S.A.">
        <title>Improving the coverage of the cyanobacterial phylum using diversity-driven genome sequencing.</title>
        <authorList>
            <person name="Shih P.M."/>
            <person name="Wu D."/>
            <person name="Latifi A."/>
            <person name="Axen S.D."/>
            <person name="Fewer D.P."/>
            <person name="Talla E."/>
            <person name="Calteau A."/>
            <person name="Cai F."/>
            <person name="Tandeau de Marsac N."/>
            <person name="Rippka R."/>
            <person name="Herdman M."/>
            <person name="Sivonen K."/>
            <person name="Coursin T."/>
            <person name="Laurent T."/>
            <person name="Goodwin L."/>
            <person name="Nolan M."/>
            <person name="Davenport K.W."/>
            <person name="Han C.S."/>
            <person name="Rubin E.M."/>
            <person name="Eisen J.A."/>
            <person name="Woyke T."/>
            <person name="Gugger M."/>
            <person name="Kerfeld C.A."/>
        </authorList>
    </citation>
    <scope>NUCLEOTIDE SEQUENCE [LARGE SCALE GENOMIC DNA]</scope>
    <source>
        <strain evidence="2">ATCC 27147 / PCC 6307</strain>
    </source>
</reference>